<dbReference type="EMBL" id="ALSF01000083">
    <property type="protein sequence ID" value="EPU38151.1"/>
    <property type="molecule type" value="Genomic_DNA"/>
</dbReference>
<name>A0AAD2WUX7_STRAG</name>
<reference evidence="1 2" key="1">
    <citation type="submission" date="2012-07" db="EMBL/GenBank/DDBJ databases">
        <authorList>
            <person name="Moroni P."/>
            <person name="Richards V.P."/>
            <person name="Durkin S.A.S."/>
            <person name="Kim M."/>
            <person name="Pavinski Bitar P.D."/>
            <person name="Stanhope M.J."/>
            <person name="Town C.D."/>
            <person name="Zadoks R.N."/>
            <person name="Venter J.C."/>
        </authorList>
    </citation>
    <scope>NUCLEOTIDE SEQUENCE [LARGE SCALE GENOMIC DNA]</scope>
    <source>
        <strain evidence="1 2">MRI Z1-216</strain>
    </source>
</reference>
<proteinExistence type="predicted"/>
<comment type="caution">
    <text evidence="1">The sequence shown here is derived from an EMBL/GenBank/DDBJ whole genome shotgun (WGS) entry which is preliminary data.</text>
</comment>
<dbReference type="RefSeq" id="WP_000010061.1">
    <property type="nucleotide sequence ID" value="NZ_ALSF01000083.1"/>
</dbReference>
<gene>
    <name evidence="1" type="ORF">SAG0164_00715</name>
</gene>
<dbReference type="AlphaFoldDB" id="A0AAD2WUX7"/>
<evidence type="ECO:0000313" key="1">
    <source>
        <dbReference type="EMBL" id="EPU38151.1"/>
    </source>
</evidence>
<evidence type="ECO:0000313" key="2">
    <source>
        <dbReference type="Proteomes" id="UP000015176"/>
    </source>
</evidence>
<organism evidence="1 2">
    <name type="scientific">Streptococcus agalactiae MRI Z1-216</name>
    <dbReference type="NCBI Taxonomy" id="1154879"/>
    <lineage>
        <taxon>Bacteria</taxon>
        <taxon>Bacillati</taxon>
        <taxon>Bacillota</taxon>
        <taxon>Bacilli</taxon>
        <taxon>Lactobacillales</taxon>
        <taxon>Streptococcaceae</taxon>
        <taxon>Streptococcus</taxon>
    </lineage>
</organism>
<accession>A0AAD2WUX7</accession>
<sequence>MSFRLSWEINGKIAEVVGDYKTLKAAYDSIKVHIKDRDKFASPYYRMWQKGNVFTVDYGKHNAFYKIEFRPRTYGDIPFCRG</sequence>
<protein>
    <submittedName>
        <fullName evidence="1">Uncharacterized protein</fullName>
    </submittedName>
</protein>
<dbReference type="Proteomes" id="UP000015176">
    <property type="component" value="Unassembled WGS sequence"/>
</dbReference>